<keyword evidence="2" id="KW-1185">Reference proteome</keyword>
<name>A0ACA9KZE9_9GLOM</name>
<comment type="caution">
    <text evidence="1">The sequence shown here is derived from an EMBL/GenBank/DDBJ whole genome shotgun (WGS) entry which is preliminary data.</text>
</comment>
<protein>
    <submittedName>
        <fullName evidence="1">6151_t:CDS:1</fullName>
    </submittedName>
</protein>
<dbReference type="EMBL" id="CAJVPT010003922">
    <property type="protein sequence ID" value="CAG8502223.1"/>
    <property type="molecule type" value="Genomic_DNA"/>
</dbReference>
<proteinExistence type="predicted"/>
<evidence type="ECO:0000313" key="1">
    <source>
        <dbReference type="EMBL" id="CAG8502223.1"/>
    </source>
</evidence>
<feature type="non-terminal residue" evidence="1">
    <location>
        <position position="396"/>
    </location>
</feature>
<organism evidence="1 2">
    <name type="scientific">Acaulospora colombiana</name>
    <dbReference type="NCBI Taxonomy" id="27376"/>
    <lineage>
        <taxon>Eukaryota</taxon>
        <taxon>Fungi</taxon>
        <taxon>Fungi incertae sedis</taxon>
        <taxon>Mucoromycota</taxon>
        <taxon>Glomeromycotina</taxon>
        <taxon>Glomeromycetes</taxon>
        <taxon>Diversisporales</taxon>
        <taxon>Acaulosporaceae</taxon>
        <taxon>Acaulospora</taxon>
    </lineage>
</organism>
<dbReference type="Proteomes" id="UP000789525">
    <property type="component" value="Unassembled WGS sequence"/>
</dbReference>
<evidence type="ECO:0000313" key="2">
    <source>
        <dbReference type="Proteomes" id="UP000789525"/>
    </source>
</evidence>
<accession>A0ACA9KZE9</accession>
<sequence length="396" mass="43735">MDSSFFVLQCVEGFISALSILPPPMLCESRLANGDATNNVWMKGFTEGASCRSPSETLFVLDKINLDRGREVGSIEQWEQKKCRGRDASCTDRMAAMSGNNRGAPIGRFVQGKLKRTSKASRGIIVANPNQSRKGPSQSGTKIGDSVQQDEEVATIETDKVQTCGSDATASKEEVARPEPKQEEVKEQPRKEIKDEETKETVPPTSQKSSQPGIHLQVYMPFHSVCGYNGELCFIIEPEPAVNLPSPEPSMPPRKADVYYGEREERQVKMNRMRLRISERLKESQNTAASLTTFNEIDMSNIIELRNTYKDAIIKKHGVKLGFMSAFVKASVFALQEVPAVNASISEAGDTILYRDYIDMSVAVATPKGLVTPVVRNAHLLSFVEIEKAIAELGQK</sequence>
<gene>
    <name evidence="1" type="ORF">ACOLOM_LOCUS2851</name>
</gene>
<reference evidence="1" key="1">
    <citation type="submission" date="2021-06" db="EMBL/GenBank/DDBJ databases">
        <authorList>
            <person name="Kallberg Y."/>
            <person name="Tangrot J."/>
            <person name="Rosling A."/>
        </authorList>
    </citation>
    <scope>NUCLEOTIDE SEQUENCE</scope>
    <source>
        <strain evidence="1">CL356</strain>
    </source>
</reference>